<dbReference type="Proteomes" id="UP000013111">
    <property type="component" value="Unassembled WGS sequence"/>
</dbReference>
<comment type="caution">
    <text evidence="3">The sequence shown here is derived from an EMBL/GenBank/DDBJ whole genome shotgun (WGS) entry which is preliminary data.</text>
</comment>
<keyword evidence="1" id="KW-0732">Signal</keyword>
<protein>
    <submittedName>
        <fullName evidence="3">Uncharacterized lipoprotein yajI</fullName>
    </submittedName>
</protein>
<dbReference type="InterPro" id="IPR037125">
    <property type="entry name" value="YajI-like_sf"/>
</dbReference>
<feature type="chain" id="PRO_5032494170" evidence="1">
    <location>
        <begin position="24"/>
        <end position="187"/>
    </location>
</feature>
<name>A0A831EPN0_ERWAM</name>
<evidence type="ECO:0000313" key="4">
    <source>
        <dbReference type="Proteomes" id="UP000013111"/>
    </source>
</evidence>
<feature type="signal peptide" evidence="1">
    <location>
        <begin position="1"/>
        <end position="23"/>
    </location>
</feature>
<keyword evidence="3" id="KW-0449">Lipoprotein</keyword>
<dbReference type="Pfam" id="PF11622">
    <property type="entry name" value="DUF3251"/>
    <property type="match status" value="1"/>
</dbReference>
<dbReference type="Gene3D" id="2.60.40.1620">
    <property type="entry name" value="Lipoprotein YajI-like"/>
    <property type="match status" value="1"/>
</dbReference>
<organism evidence="3 4">
    <name type="scientific">Erwinia amylovora NBRC 12687 = CFBP 1232</name>
    <dbReference type="NCBI Taxonomy" id="1219359"/>
    <lineage>
        <taxon>Bacteria</taxon>
        <taxon>Pseudomonadati</taxon>
        <taxon>Pseudomonadota</taxon>
        <taxon>Gammaproteobacteria</taxon>
        <taxon>Enterobacterales</taxon>
        <taxon>Erwiniaceae</taxon>
        <taxon>Erwinia</taxon>
    </lineage>
</organism>
<dbReference type="GeneID" id="97605273"/>
<feature type="domain" description="DUF3251" evidence="2">
    <location>
        <begin position="27"/>
        <end position="177"/>
    </location>
</feature>
<dbReference type="RefSeq" id="WP_004156259.1">
    <property type="nucleotide sequence ID" value="NZ_BAYW01000006.1"/>
</dbReference>
<evidence type="ECO:0000256" key="1">
    <source>
        <dbReference type="SAM" id="SignalP"/>
    </source>
</evidence>
<accession>A0A831EPN0</accession>
<dbReference type="InterPro" id="IPR021658">
    <property type="entry name" value="DUF3251"/>
</dbReference>
<evidence type="ECO:0000259" key="2">
    <source>
        <dbReference type="Pfam" id="PF11622"/>
    </source>
</evidence>
<sequence>MVKTLTVVLPFPLLLLLAGCSSSLPGQQTQQLHREVGKLNQELSLLTLQATALELQARLNQNSLKGAWLVPAARTPVVLQSQAGEVRLWLSLLPRQDEGTGALLHLSSSGSAQLPALAGQLEWGSLDDSSGRPLRAESHSERFQVVPAMLPRSEATVRLNLRGFAPEKLGYVRVHGLTLNNSSSSAP</sequence>
<dbReference type="PROSITE" id="PS51257">
    <property type="entry name" value="PROKAR_LIPOPROTEIN"/>
    <property type="match status" value="1"/>
</dbReference>
<reference evidence="3 4" key="2">
    <citation type="submission" date="2013-04" db="EMBL/GenBank/DDBJ databases">
        <title>Comparative genomics of 12 strains of Erwinia amylovora identifies a pan-genome with a large conserved core and provides insights into host specificity.</title>
        <authorList>
            <person name="Mann R.A."/>
            <person name="Smits T.H.M."/>
            <person name="Buehlmann A."/>
            <person name="Blom J."/>
            <person name="Goesmann A."/>
            <person name="Frey J.E."/>
            <person name="Plummer K.M."/>
            <person name="Beer S.V."/>
            <person name="Luck J."/>
            <person name="Duffy B."/>
            <person name="Rodoni B."/>
        </authorList>
    </citation>
    <scope>NUCLEOTIDE SEQUENCE [LARGE SCALE GENOMIC DNA]</scope>
    <source>
        <strain evidence="4">CFBP 1232</strain>
    </source>
</reference>
<evidence type="ECO:0000313" key="3">
    <source>
        <dbReference type="EMBL" id="CCO92937.1"/>
    </source>
</evidence>
<dbReference type="EMBL" id="CAPB01000008">
    <property type="protein sequence ID" value="CCO92937.1"/>
    <property type="molecule type" value="Genomic_DNA"/>
</dbReference>
<proteinExistence type="predicted"/>
<dbReference type="AlphaFoldDB" id="A0A831EPN0"/>
<gene>
    <name evidence="3" type="ORF">BN437_0983</name>
</gene>
<reference evidence="3 4" key="1">
    <citation type="submission" date="2012-11" db="EMBL/GenBank/DDBJ databases">
        <authorList>
            <person name="Linke B."/>
        </authorList>
    </citation>
    <scope>NUCLEOTIDE SEQUENCE [LARGE SCALE GENOMIC DNA]</scope>
    <source>
        <strain evidence="4">CFBP 1232</strain>
    </source>
</reference>
<dbReference type="NCBIfam" id="NF008575">
    <property type="entry name" value="PRK11530.1"/>
    <property type="match status" value="1"/>
</dbReference>